<dbReference type="AlphaFoldDB" id="X0L4E3"/>
<dbReference type="InterPro" id="IPR004360">
    <property type="entry name" value="Glyas_Fos-R_dOase_dom"/>
</dbReference>
<evidence type="ECO:0000313" key="2">
    <source>
        <dbReference type="EMBL" id="EXM15826.1"/>
    </source>
</evidence>
<proteinExistence type="predicted"/>
<sequence>MTFSIEHEMEDAASASSKVTPFPYGAFCPGGLNTDPGISPNDPTIGYKFNHTMIRVRDPKESLKFYVDLMGMRTVFTMNSGPFTNYYLGYPQTDDHRADPAKFGADTSKVFQFTIGLLELFHVHGSEKQEPGFYHNGNTPESLGFGHMGFTVPDARAALARLKAHGVKVFKDFGVANKETIPISDWENEHGVGIEVKGTESELHPMFKKAYENIALVQDPDSMVTETPVLRLIHQKGYSRDPMNYQED</sequence>
<dbReference type="SUPFAM" id="SSF54593">
    <property type="entry name" value="Glyoxalase/Bleomycin resistance protein/Dihydroxybiphenyl dioxygenase"/>
    <property type="match status" value="1"/>
</dbReference>
<reference evidence="2" key="1">
    <citation type="submission" date="2011-11" db="EMBL/GenBank/DDBJ databases">
        <title>The Genome Sequence of Fusarium oxysporum Cotton.</title>
        <authorList>
            <consortium name="The Broad Institute Genome Sequencing Platform"/>
            <person name="Ma L.-J."/>
            <person name="Gale L.R."/>
            <person name="Schwartz D.C."/>
            <person name="Zhou S."/>
            <person name="Corby-Kistler H."/>
            <person name="Young S.K."/>
            <person name="Zeng Q."/>
            <person name="Gargeya S."/>
            <person name="Fitzgerald M."/>
            <person name="Haas B."/>
            <person name="Abouelleil A."/>
            <person name="Alvarado L."/>
            <person name="Arachchi H.M."/>
            <person name="Berlin A."/>
            <person name="Brown A."/>
            <person name="Chapman S.B."/>
            <person name="Chen Z."/>
            <person name="Dunbar C."/>
            <person name="Freedman E."/>
            <person name="Gearin G."/>
            <person name="Goldberg J."/>
            <person name="Griggs A."/>
            <person name="Gujja S."/>
            <person name="Heiman D."/>
            <person name="Howarth C."/>
            <person name="Larson L."/>
            <person name="Lui A."/>
            <person name="MacDonald P.J.P."/>
            <person name="Montmayeur A."/>
            <person name="Murphy C."/>
            <person name="Neiman D."/>
            <person name="Pearson M."/>
            <person name="Priest M."/>
            <person name="Roberts A."/>
            <person name="Saif S."/>
            <person name="Shea T."/>
            <person name="Shenoy N."/>
            <person name="Sisk P."/>
            <person name="Stolte C."/>
            <person name="Sykes S."/>
            <person name="Wortman J."/>
            <person name="Nusbaum C."/>
            <person name="Birren B."/>
        </authorList>
    </citation>
    <scope>NUCLEOTIDE SEQUENCE [LARGE SCALE GENOMIC DNA]</scope>
    <source>
        <strain evidence="2">25433</strain>
    </source>
</reference>
<dbReference type="HOGENOM" id="CLU_046006_1_0_1"/>
<dbReference type="Proteomes" id="UP000030701">
    <property type="component" value="Unassembled WGS sequence"/>
</dbReference>
<dbReference type="OrthoDB" id="16820at2759"/>
<dbReference type="Gene3D" id="3.10.180.10">
    <property type="entry name" value="2,3-Dihydroxybiphenyl 1,2-Dioxygenase, domain 1"/>
    <property type="match status" value="1"/>
</dbReference>
<dbReference type="InterPro" id="IPR037523">
    <property type="entry name" value="VOC_core"/>
</dbReference>
<keyword evidence="2" id="KW-0456">Lyase</keyword>
<dbReference type="PANTHER" id="PTHR10374:SF19">
    <property type="entry name" value="LYASE (GLO1), PUTATIVE (AFU_ORTHOLOGUE AFUA_2G13550)-RELATED"/>
    <property type="match status" value="1"/>
</dbReference>
<dbReference type="Pfam" id="PF00903">
    <property type="entry name" value="Glyoxalase"/>
    <property type="match status" value="1"/>
</dbReference>
<organism evidence="2">
    <name type="scientific">Fusarium oxysporum f. sp. vasinfectum 25433</name>
    <dbReference type="NCBI Taxonomy" id="1089449"/>
    <lineage>
        <taxon>Eukaryota</taxon>
        <taxon>Fungi</taxon>
        <taxon>Dikarya</taxon>
        <taxon>Ascomycota</taxon>
        <taxon>Pezizomycotina</taxon>
        <taxon>Sordariomycetes</taxon>
        <taxon>Hypocreomycetidae</taxon>
        <taxon>Hypocreales</taxon>
        <taxon>Nectriaceae</taxon>
        <taxon>Fusarium</taxon>
        <taxon>Fusarium oxysporum species complex</taxon>
    </lineage>
</organism>
<dbReference type="InterPro" id="IPR029068">
    <property type="entry name" value="Glyas_Bleomycin-R_OHBP_Dase"/>
</dbReference>
<evidence type="ECO:0000259" key="1">
    <source>
        <dbReference type="PROSITE" id="PS51819"/>
    </source>
</evidence>
<name>X0L4E3_FUSOX</name>
<dbReference type="GO" id="GO:0016829">
    <property type="term" value="F:lyase activity"/>
    <property type="evidence" value="ECO:0007669"/>
    <property type="project" value="UniProtKB-KW"/>
</dbReference>
<feature type="domain" description="VOC" evidence="1">
    <location>
        <begin position="48"/>
        <end position="199"/>
    </location>
</feature>
<gene>
    <name evidence="2" type="ORF">FOTG_15861</name>
</gene>
<reference evidence="2" key="2">
    <citation type="submission" date="2014-03" db="EMBL/GenBank/DDBJ databases">
        <title>The Genome Annotation of Fusarium oxysporum Cotton.</title>
        <authorList>
            <consortium name="The Broad Institute Genomics Platform"/>
            <person name="Ma L.-J."/>
            <person name="Corby-Kistler H."/>
            <person name="Broz K."/>
            <person name="Gale L.R."/>
            <person name="Jonkers W."/>
            <person name="O'Donnell K."/>
            <person name="Ploetz R."/>
            <person name="Steinberg C."/>
            <person name="Schwartz D.C."/>
            <person name="VanEtten H."/>
            <person name="Zhou S."/>
            <person name="Young S.K."/>
            <person name="Zeng Q."/>
            <person name="Gargeya S."/>
            <person name="Fitzgerald M."/>
            <person name="Abouelleil A."/>
            <person name="Alvarado L."/>
            <person name="Chapman S.B."/>
            <person name="Gainer-Dewar J."/>
            <person name="Goldberg J."/>
            <person name="Griggs A."/>
            <person name="Gujja S."/>
            <person name="Hansen M."/>
            <person name="Howarth C."/>
            <person name="Imamovic A."/>
            <person name="Ireland A."/>
            <person name="Larimer J."/>
            <person name="McCowan C."/>
            <person name="Murphy C."/>
            <person name="Pearson M."/>
            <person name="Poon T.W."/>
            <person name="Priest M."/>
            <person name="Roberts A."/>
            <person name="Saif S."/>
            <person name="Shea T."/>
            <person name="Sykes S."/>
            <person name="Wortman J."/>
            <person name="Nusbaum C."/>
            <person name="Birren B."/>
        </authorList>
    </citation>
    <scope>NUCLEOTIDE SEQUENCE</scope>
    <source>
        <strain evidence="2">25433</strain>
    </source>
</reference>
<dbReference type="PROSITE" id="PS51819">
    <property type="entry name" value="VOC"/>
    <property type="match status" value="1"/>
</dbReference>
<dbReference type="EMBL" id="KK035226">
    <property type="protein sequence ID" value="EXM15826.1"/>
    <property type="molecule type" value="Genomic_DNA"/>
</dbReference>
<dbReference type="PANTHER" id="PTHR10374">
    <property type="entry name" value="LACTOYLGLUTATHIONE LYASE GLYOXALASE I"/>
    <property type="match status" value="1"/>
</dbReference>
<accession>X0L4E3</accession>
<protein>
    <submittedName>
        <fullName evidence="2">Lactoylglutathione lyase</fullName>
    </submittedName>
</protein>